<protein>
    <recommendedName>
        <fullName evidence="4">AAA+ ATPase domain-containing protein</fullName>
    </recommendedName>
</protein>
<dbReference type="InterPro" id="IPR003959">
    <property type="entry name" value="ATPase_AAA_core"/>
</dbReference>
<keyword evidence="2" id="KW-0067">ATP-binding</keyword>
<gene>
    <name evidence="5" type="ORF">PGLA1383_LOCUS33514</name>
</gene>
<dbReference type="InterPro" id="IPR027417">
    <property type="entry name" value="P-loop_NTPase"/>
</dbReference>
<evidence type="ECO:0000313" key="6">
    <source>
        <dbReference type="Proteomes" id="UP000654075"/>
    </source>
</evidence>
<evidence type="ECO:0000256" key="3">
    <source>
        <dbReference type="ARBA" id="ARBA00023054"/>
    </source>
</evidence>
<dbReference type="GO" id="GO:0016887">
    <property type="term" value="F:ATP hydrolysis activity"/>
    <property type="evidence" value="ECO:0007669"/>
    <property type="project" value="InterPro"/>
</dbReference>
<dbReference type="InterPro" id="IPR003593">
    <property type="entry name" value="AAA+_ATPase"/>
</dbReference>
<evidence type="ECO:0000256" key="2">
    <source>
        <dbReference type="ARBA" id="ARBA00022840"/>
    </source>
</evidence>
<dbReference type="PANTHER" id="PTHR23077:SF12">
    <property type="entry name" value="PEROXISOMAL ATPASE PEX1"/>
    <property type="match status" value="1"/>
</dbReference>
<name>A0A813FZH2_POLGL</name>
<dbReference type="EMBL" id="CAJNNV010025712">
    <property type="protein sequence ID" value="CAE8615806.1"/>
    <property type="molecule type" value="Genomic_DNA"/>
</dbReference>
<dbReference type="Gene3D" id="1.10.8.60">
    <property type="match status" value="2"/>
</dbReference>
<proteinExistence type="predicted"/>
<keyword evidence="1" id="KW-0547">Nucleotide-binding</keyword>
<comment type="caution">
    <text evidence="5">The sequence shown here is derived from an EMBL/GenBank/DDBJ whole genome shotgun (WGS) entry which is preliminary data.</text>
</comment>
<keyword evidence="6" id="KW-1185">Reference proteome</keyword>
<dbReference type="OMA" id="WYSPSIL"/>
<evidence type="ECO:0000313" key="5">
    <source>
        <dbReference type="EMBL" id="CAE8615806.1"/>
    </source>
</evidence>
<accession>A0A813FZH2</accession>
<dbReference type="InterPro" id="IPR050168">
    <property type="entry name" value="AAA_ATPase_domain"/>
</dbReference>
<dbReference type="GO" id="GO:0005524">
    <property type="term" value="F:ATP binding"/>
    <property type="evidence" value="ECO:0007669"/>
    <property type="project" value="UniProtKB-KW"/>
</dbReference>
<dbReference type="OrthoDB" id="429010at2759"/>
<organism evidence="5 6">
    <name type="scientific">Polarella glacialis</name>
    <name type="common">Dinoflagellate</name>
    <dbReference type="NCBI Taxonomy" id="89957"/>
    <lineage>
        <taxon>Eukaryota</taxon>
        <taxon>Sar</taxon>
        <taxon>Alveolata</taxon>
        <taxon>Dinophyceae</taxon>
        <taxon>Suessiales</taxon>
        <taxon>Suessiaceae</taxon>
        <taxon>Polarella</taxon>
    </lineage>
</organism>
<dbReference type="AlphaFoldDB" id="A0A813FZH2"/>
<feature type="domain" description="AAA+ ATPase" evidence="4">
    <location>
        <begin position="289"/>
        <end position="427"/>
    </location>
</feature>
<dbReference type="GO" id="GO:0005778">
    <property type="term" value="C:peroxisomal membrane"/>
    <property type="evidence" value="ECO:0007669"/>
    <property type="project" value="TreeGrafter"/>
</dbReference>
<sequence length="579" mass="62772">MTGSQGSGKTTLCQRILAGFASEGVMPLQVNCGKLGQPARKFKLVQDWLRRLLRLACWYSPSILLLDDLGALCPDVEPGAPNLSIAEDRSPILVELLLDLLHEVRASGSRIAIVATLPDDSAVHRMLWKLPALEHKVPLRPPYLKERPEILQILLRQKVEEGWDVDANLLAEGSLDDWGGRVDGFSVADLDRLVKRACVEATVEASAGRLRGGDGQSPAWGDRQRLSMDHVEKACQDFVPATMADQTFFTSTVRLADIGGLDVPKQELMDMLTMPTRYAVLLDRAPVRTRKGLMLVGPPGCGKTMLVQAAVNETKGLLRFLSVKGPELLSKYIGESEAGVRKVFERAAAAAPSVIFFDEIEALAPKRGADSTGVTDRVVNQMLCYLDGVEDRGRVFVIAATGRPDMVDPALMRPGRFDRILYCGIPSDLERLDMCEIFARKNDLALGTLDQRLPAESDLKAHLRQLVSQLPRLFTSADLNALFSSAKIEAVNEVLQSQQESADSSDQPSGPCAPVMTLSHLYAALATAKASVSEADERRYDKLFAAYRPGAQASGATRAAAFAPGGDTESGVGQKVALA</sequence>
<dbReference type="Gene3D" id="3.40.50.300">
    <property type="entry name" value="P-loop containing nucleotide triphosphate hydrolases"/>
    <property type="match status" value="2"/>
</dbReference>
<reference evidence="5" key="1">
    <citation type="submission" date="2021-02" db="EMBL/GenBank/DDBJ databases">
        <authorList>
            <person name="Dougan E. K."/>
            <person name="Rhodes N."/>
            <person name="Thang M."/>
            <person name="Chan C."/>
        </authorList>
    </citation>
    <scope>NUCLEOTIDE SEQUENCE</scope>
</reference>
<keyword evidence="3" id="KW-0175">Coiled coil</keyword>
<dbReference type="Proteomes" id="UP000654075">
    <property type="component" value="Unassembled WGS sequence"/>
</dbReference>
<dbReference type="SMART" id="SM00382">
    <property type="entry name" value="AAA"/>
    <property type="match status" value="2"/>
</dbReference>
<dbReference type="GO" id="GO:0016558">
    <property type="term" value="P:protein import into peroxisome matrix"/>
    <property type="evidence" value="ECO:0007669"/>
    <property type="project" value="TreeGrafter"/>
</dbReference>
<dbReference type="PANTHER" id="PTHR23077">
    <property type="entry name" value="AAA-FAMILY ATPASE"/>
    <property type="match status" value="1"/>
</dbReference>
<feature type="domain" description="AAA+ ATPase" evidence="4">
    <location>
        <begin position="1"/>
        <end position="142"/>
    </location>
</feature>
<dbReference type="SUPFAM" id="SSF52540">
    <property type="entry name" value="P-loop containing nucleoside triphosphate hydrolases"/>
    <property type="match status" value="2"/>
</dbReference>
<dbReference type="FunFam" id="3.40.50.300:FF:001025">
    <property type="entry name" value="ATPase family, AAA domain-containing 2B"/>
    <property type="match status" value="1"/>
</dbReference>
<evidence type="ECO:0000256" key="1">
    <source>
        <dbReference type="ARBA" id="ARBA00022741"/>
    </source>
</evidence>
<dbReference type="Pfam" id="PF00004">
    <property type="entry name" value="AAA"/>
    <property type="match status" value="2"/>
</dbReference>
<evidence type="ECO:0000259" key="4">
    <source>
        <dbReference type="SMART" id="SM00382"/>
    </source>
</evidence>
<dbReference type="GO" id="GO:0005829">
    <property type="term" value="C:cytosol"/>
    <property type="evidence" value="ECO:0007669"/>
    <property type="project" value="TreeGrafter"/>
</dbReference>